<organism evidence="1 2">
    <name type="scientific">Methanoculleus palmolei</name>
    <dbReference type="NCBI Taxonomy" id="72612"/>
    <lineage>
        <taxon>Archaea</taxon>
        <taxon>Methanobacteriati</taxon>
        <taxon>Methanobacteriota</taxon>
        <taxon>Stenosarchaea group</taxon>
        <taxon>Methanomicrobia</taxon>
        <taxon>Methanomicrobiales</taxon>
        <taxon>Methanomicrobiaceae</taxon>
        <taxon>Methanoculleus</taxon>
    </lineage>
</organism>
<dbReference type="AlphaFoldDB" id="A0ABD8A8K0"/>
<keyword evidence="2" id="KW-1185">Reference proteome</keyword>
<evidence type="ECO:0000313" key="1">
    <source>
        <dbReference type="EMBL" id="WOX55851.1"/>
    </source>
</evidence>
<dbReference type="Proteomes" id="UP001626603">
    <property type="component" value="Chromosome"/>
</dbReference>
<name>A0ABD8A8K0_9EURY</name>
<dbReference type="EMBL" id="CP137641">
    <property type="protein sequence ID" value="WOX55851.1"/>
    <property type="molecule type" value="Genomic_DNA"/>
</dbReference>
<evidence type="ECO:0000313" key="2">
    <source>
        <dbReference type="Proteomes" id="UP001626603"/>
    </source>
</evidence>
<proteinExistence type="predicted"/>
<reference evidence="1 2" key="1">
    <citation type="submission" date="2023-10" db="EMBL/GenBank/DDBJ databases">
        <title>The complete genome sequence of Methanoculleus palmolei DSM 4273.</title>
        <authorList>
            <person name="Lai S.-J."/>
            <person name="You Y.-T."/>
            <person name="Chen S.-C."/>
        </authorList>
    </citation>
    <scope>NUCLEOTIDE SEQUENCE [LARGE SCALE GENOMIC DNA]</scope>
    <source>
        <strain evidence="1 2">DSM 4273</strain>
    </source>
</reference>
<gene>
    <name evidence="1" type="ORF">R6Y95_00600</name>
</gene>
<accession>A0ABD8A8K0</accession>
<protein>
    <submittedName>
        <fullName evidence="1">Uncharacterized protein</fullName>
    </submittedName>
</protein>
<sequence>MGDALLCRGANLPGFSAVVTGKGANSMSAGGFLRFTPGAPDFDGWTVVDYGSEFVF</sequence>